<proteinExistence type="predicted"/>
<accession>X0ZXD6</accession>
<sequence length="227" mass="26185">MKIVVFAPHPDDEVYGAGGSILKWMAEGHDVHIVYVTDNRALITWGKNNNQIILEEAKEYLDLSEEQISVICLKEAKCVARAFGFPESNVHLFRFHDQDAINQIQNGIKLSKDIIKDADRIVIPSDNNNHPDHQATHTMAKSAAIELNLGYLEFYIYAIYNVIKAPMEMQKKERIADYRLGVYEIMKLYKTQLLLKDTRLGWQTLTRKRSERFGVFSLKDAGKFYNF</sequence>
<dbReference type="InterPro" id="IPR024078">
    <property type="entry name" value="LmbE-like_dom_sf"/>
</dbReference>
<dbReference type="PANTHER" id="PTHR12993:SF11">
    <property type="entry name" value="N-ACETYLGLUCOSAMINYL-PHOSPHATIDYLINOSITOL DE-N-ACETYLASE"/>
    <property type="match status" value="1"/>
</dbReference>
<dbReference type="GO" id="GO:0016811">
    <property type="term" value="F:hydrolase activity, acting on carbon-nitrogen (but not peptide) bonds, in linear amides"/>
    <property type="evidence" value="ECO:0007669"/>
    <property type="project" value="TreeGrafter"/>
</dbReference>
<name>X0ZXD6_9ZZZZ</name>
<comment type="caution">
    <text evidence="1">The sequence shown here is derived from an EMBL/GenBank/DDBJ whole genome shotgun (WGS) entry which is preliminary data.</text>
</comment>
<dbReference type="AlphaFoldDB" id="X0ZXD6"/>
<dbReference type="PANTHER" id="PTHR12993">
    <property type="entry name" value="N-ACETYLGLUCOSAMINYL-PHOSPHATIDYLINOSITOL DE-N-ACETYLASE-RELATED"/>
    <property type="match status" value="1"/>
</dbReference>
<dbReference type="EMBL" id="BART01000674">
    <property type="protein sequence ID" value="GAG74199.1"/>
    <property type="molecule type" value="Genomic_DNA"/>
</dbReference>
<dbReference type="InterPro" id="IPR003737">
    <property type="entry name" value="GlcNAc_PI_deacetylase-related"/>
</dbReference>
<dbReference type="SUPFAM" id="SSF102588">
    <property type="entry name" value="LmbE-like"/>
    <property type="match status" value="1"/>
</dbReference>
<dbReference type="Gene3D" id="3.40.50.10320">
    <property type="entry name" value="LmbE-like"/>
    <property type="match status" value="1"/>
</dbReference>
<gene>
    <name evidence="1" type="ORF">S01H4_02910</name>
</gene>
<organism evidence="1">
    <name type="scientific">marine sediment metagenome</name>
    <dbReference type="NCBI Taxonomy" id="412755"/>
    <lineage>
        <taxon>unclassified sequences</taxon>
        <taxon>metagenomes</taxon>
        <taxon>ecological metagenomes</taxon>
    </lineage>
</organism>
<evidence type="ECO:0008006" key="2">
    <source>
        <dbReference type="Google" id="ProtNLM"/>
    </source>
</evidence>
<evidence type="ECO:0000313" key="1">
    <source>
        <dbReference type="EMBL" id="GAG74199.1"/>
    </source>
</evidence>
<dbReference type="Pfam" id="PF02585">
    <property type="entry name" value="PIG-L"/>
    <property type="match status" value="1"/>
</dbReference>
<reference evidence="1" key="1">
    <citation type="journal article" date="2014" name="Front. Microbiol.">
        <title>High frequency of phylogenetically diverse reductive dehalogenase-homologous genes in deep subseafloor sedimentary metagenomes.</title>
        <authorList>
            <person name="Kawai M."/>
            <person name="Futagami T."/>
            <person name="Toyoda A."/>
            <person name="Takaki Y."/>
            <person name="Nishi S."/>
            <person name="Hori S."/>
            <person name="Arai W."/>
            <person name="Tsubouchi T."/>
            <person name="Morono Y."/>
            <person name="Uchiyama I."/>
            <person name="Ito T."/>
            <person name="Fujiyama A."/>
            <person name="Inagaki F."/>
            <person name="Takami H."/>
        </authorList>
    </citation>
    <scope>NUCLEOTIDE SEQUENCE</scope>
    <source>
        <strain evidence="1">Expedition CK06-06</strain>
    </source>
</reference>
<protein>
    <recommendedName>
        <fullName evidence="2">PIG-L family deacetylase</fullName>
    </recommendedName>
</protein>